<keyword evidence="3" id="KW-1185">Reference proteome</keyword>
<organism evidence="2 3">
    <name type="scientific">Paenibacillus riograndensis</name>
    <dbReference type="NCBI Taxonomy" id="483937"/>
    <lineage>
        <taxon>Bacteria</taxon>
        <taxon>Bacillati</taxon>
        <taxon>Bacillota</taxon>
        <taxon>Bacilli</taxon>
        <taxon>Bacillales</taxon>
        <taxon>Paenibacillaceae</taxon>
        <taxon>Paenibacillus</taxon>
        <taxon>Paenibacillus sonchi group</taxon>
    </lineage>
</organism>
<accession>A0A132U862</accession>
<proteinExistence type="predicted"/>
<sequence length="184" mass="20217">MDGLDQTPYVSTQQWGHPLAECQICRRDSAADYEFIDASHNGYMRLEQSVLHRRWLLLGKSVPLLLVIDWLDGGGRHEVEQRFQLHPESAVSRIANGKDHPEAAVDFPASSIGLEISWAAGGQESKSDRPTVELVPSWISEIYGSKQESACLAAKLVVEGRSGIAAAVLPQDMGLPANEGKWQL</sequence>
<dbReference type="Proteomes" id="UP000070475">
    <property type="component" value="Unassembled WGS sequence"/>
</dbReference>
<reference evidence="2 3" key="1">
    <citation type="submission" date="2015-08" db="EMBL/GenBank/DDBJ databases">
        <title>Genomes of Paenibacillus riograndensis.</title>
        <authorList>
            <person name="Sant'Anna F.H."/>
            <person name="Souza R."/>
            <person name="Ambrosini A."/>
            <person name="Bach E."/>
            <person name="Fernandes G."/>
            <person name="Balsanelli E."/>
            <person name="Baura V.A."/>
            <person name="Pedrosa F.O."/>
            <person name="Souza E.M."/>
            <person name="Passaglia L."/>
        </authorList>
    </citation>
    <scope>NUCLEOTIDE SEQUENCE [LARGE SCALE GENOMIC DNA]</scope>
    <source>
        <strain evidence="2 3">CAS34</strain>
    </source>
</reference>
<dbReference type="PATRIC" id="fig|483937.3.peg.4680"/>
<dbReference type="GO" id="GO:0016829">
    <property type="term" value="F:lyase activity"/>
    <property type="evidence" value="ECO:0007669"/>
    <property type="project" value="InterPro"/>
</dbReference>
<evidence type="ECO:0000313" key="2">
    <source>
        <dbReference type="EMBL" id="KWX79844.1"/>
    </source>
</evidence>
<comment type="caution">
    <text evidence="2">The sequence shown here is derived from an EMBL/GenBank/DDBJ whole genome shotgun (WGS) entry which is preliminary data.</text>
</comment>
<dbReference type="AlphaFoldDB" id="A0A132U862"/>
<evidence type="ECO:0000313" key="3">
    <source>
        <dbReference type="Proteomes" id="UP000070475"/>
    </source>
</evidence>
<dbReference type="RefSeq" id="WP_060859590.1">
    <property type="nucleotide sequence ID" value="NZ_LIRB01000107.1"/>
</dbReference>
<name>A0A132U862_9BACL</name>
<protein>
    <recommendedName>
        <fullName evidence="1">Heparinase II/III-like C-terminal domain-containing protein</fullName>
    </recommendedName>
</protein>
<evidence type="ECO:0000259" key="1">
    <source>
        <dbReference type="Pfam" id="PF07940"/>
    </source>
</evidence>
<dbReference type="EMBL" id="LIRB01000107">
    <property type="protein sequence ID" value="KWX79844.1"/>
    <property type="molecule type" value="Genomic_DNA"/>
</dbReference>
<dbReference type="Gene3D" id="2.70.98.70">
    <property type="match status" value="1"/>
</dbReference>
<gene>
    <name evidence="2" type="ORF">AMQ84_05365</name>
</gene>
<dbReference type="Pfam" id="PF07940">
    <property type="entry name" value="Hepar_II_III_C"/>
    <property type="match status" value="1"/>
</dbReference>
<dbReference type="InterPro" id="IPR012480">
    <property type="entry name" value="Hepar_II_III_C"/>
</dbReference>
<dbReference type="OrthoDB" id="7335480at2"/>
<feature type="domain" description="Heparinase II/III-like C-terminal" evidence="1">
    <location>
        <begin position="2"/>
        <end position="160"/>
    </location>
</feature>